<evidence type="ECO:0000313" key="8">
    <source>
        <dbReference type="EMBL" id="KIK73731.1"/>
    </source>
</evidence>
<sequence>SFAEFFESNAATVIRDSESLSHLIEEEVSSYCLAAGMRLSQVLTEECDLARHIAAIEGLFLMTRGDVLSNFTDALFAKMDSQQPWNDFHFLNSAFSDVVESSNSNWIETSLVRLSYRGNTAMKISTTVKAIDGLLVEYAVPFPLTYIFTPNALRSYCSIFVFLLQVRRAKSVLERILLRGAVTNPGFGNGAKVFYAMRGKLSWFINVLFNYVVTHAVQSQVLKFKTAFKAAKSLDEMIRIHNNHLEKLLCKCFLDSTTSPLSKAVLSVLDICIHFQDLFTTFAGDTTHDISRLSISMRRHRSRRQRRQHKDVIGFSLPPPGQDSEDDSDTDLEAEGALDDAPESSFSVAPFPQEDFSTRLEKLSQELDGLVRYIRRGAESLAGGISDAAPAFGVLSFTLEDWDS</sequence>
<dbReference type="GO" id="GO:0000930">
    <property type="term" value="C:gamma-tubulin complex"/>
    <property type="evidence" value="ECO:0007669"/>
    <property type="project" value="UniProtKB-ARBA"/>
</dbReference>
<keyword evidence="9" id="KW-1185">Reference proteome</keyword>
<protein>
    <recommendedName>
        <fullName evidence="5">Spindle pole body component</fullName>
    </recommendedName>
</protein>
<evidence type="ECO:0000256" key="5">
    <source>
        <dbReference type="RuleBase" id="RU363050"/>
    </source>
</evidence>
<accession>A0A0D0CS75</accession>
<feature type="domain" description="Gamma tubulin complex component C-terminal" evidence="7">
    <location>
        <begin position="49"/>
        <end position="306"/>
    </location>
</feature>
<gene>
    <name evidence="8" type="ORF">PAXRUDRAFT_578617</name>
</gene>
<reference evidence="8 9" key="1">
    <citation type="submission" date="2014-04" db="EMBL/GenBank/DDBJ databases">
        <authorList>
            <consortium name="DOE Joint Genome Institute"/>
            <person name="Kuo A."/>
            <person name="Kohler A."/>
            <person name="Jargeat P."/>
            <person name="Nagy L.G."/>
            <person name="Floudas D."/>
            <person name="Copeland A."/>
            <person name="Barry K.W."/>
            <person name="Cichocki N."/>
            <person name="Veneault-Fourrey C."/>
            <person name="LaButti K."/>
            <person name="Lindquist E.A."/>
            <person name="Lipzen A."/>
            <person name="Lundell T."/>
            <person name="Morin E."/>
            <person name="Murat C."/>
            <person name="Sun H."/>
            <person name="Tunlid A."/>
            <person name="Henrissat B."/>
            <person name="Grigoriev I.V."/>
            <person name="Hibbett D.S."/>
            <person name="Martin F."/>
            <person name="Nordberg H.P."/>
            <person name="Cantor M.N."/>
            <person name="Hua S.X."/>
        </authorList>
    </citation>
    <scope>NUCLEOTIDE SEQUENCE [LARGE SCALE GENOMIC DNA]</scope>
    <source>
        <strain evidence="8 9">Ve08.2h10</strain>
    </source>
</reference>
<evidence type="ECO:0000256" key="2">
    <source>
        <dbReference type="ARBA" id="ARBA00022490"/>
    </source>
</evidence>
<dbReference type="GO" id="GO:0031122">
    <property type="term" value="P:cytoplasmic microtubule organization"/>
    <property type="evidence" value="ECO:0007669"/>
    <property type="project" value="TreeGrafter"/>
</dbReference>
<dbReference type="InterPro" id="IPR042241">
    <property type="entry name" value="GCP_C_sf"/>
</dbReference>
<dbReference type="InterPro" id="IPR040457">
    <property type="entry name" value="GCP_C"/>
</dbReference>
<evidence type="ECO:0000256" key="1">
    <source>
        <dbReference type="ARBA" id="ARBA00010337"/>
    </source>
</evidence>
<comment type="subcellular location">
    <subcellularLocation>
        <location evidence="5">Cytoplasm</location>
        <location evidence="5">Cytoskeleton</location>
        <location evidence="5">Microtubule organizing center</location>
    </subcellularLocation>
</comment>
<feature type="non-terminal residue" evidence="8">
    <location>
        <position position="404"/>
    </location>
</feature>
<dbReference type="GO" id="GO:0051011">
    <property type="term" value="F:microtubule minus-end binding"/>
    <property type="evidence" value="ECO:0007669"/>
    <property type="project" value="TreeGrafter"/>
</dbReference>
<dbReference type="GO" id="GO:0051321">
    <property type="term" value="P:meiotic cell cycle"/>
    <property type="evidence" value="ECO:0007669"/>
    <property type="project" value="TreeGrafter"/>
</dbReference>
<dbReference type="InterPro" id="IPR007259">
    <property type="entry name" value="GCP"/>
</dbReference>
<dbReference type="GO" id="GO:0005874">
    <property type="term" value="C:microtubule"/>
    <property type="evidence" value="ECO:0007669"/>
    <property type="project" value="UniProtKB-KW"/>
</dbReference>
<comment type="similarity">
    <text evidence="1 5">Belongs to the TUBGCP family.</text>
</comment>
<dbReference type="GO" id="GO:0051225">
    <property type="term" value="P:spindle assembly"/>
    <property type="evidence" value="ECO:0007669"/>
    <property type="project" value="TreeGrafter"/>
</dbReference>
<name>A0A0D0CS75_9AGAM</name>
<dbReference type="AlphaFoldDB" id="A0A0D0CS75"/>
<evidence type="ECO:0000256" key="4">
    <source>
        <dbReference type="ARBA" id="ARBA00023212"/>
    </source>
</evidence>
<dbReference type="GO" id="GO:0007020">
    <property type="term" value="P:microtubule nucleation"/>
    <property type="evidence" value="ECO:0007669"/>
    <property type="project" value="InterPro"/>
</dbReference>
<keyword evidence="4 5" id="KW-0206">Cytoskeleton</keyword>
<evidence type="ECO:0000259" key="7">
    <source>
        <dbReference type="Pfam" id="PF04130"/>
    </source>
</evidence>
<dbReference type="GO" id="GO:0000278">
    <property type="term" value="P:mitotic cell cycle"/>
    <property type="evidence" value="ECO:0007669"/>
    <property type="project" value="TreeGrafter"/>
</dbReference>
<feature type="compositionally biased region" description="Basic residues" evidence="6">
    <location>
        <begin position="298"/>
        <end position="309"/>
    </location>
</feature>
<keyword evidence="2 5" id="KW-0963">Cytoplasm</keyword>
<dbReference type="Pfam" id="PF04130">
    <property type="entry name" value="GCP_C_terminal"/>
    <property type="match status" value="1"/>
</dbReference>
<dbReference type="GO" id="GO:0000922">
    <property type="term" value="C:spindle pole"/>
    <property type="evidence" value="ECO:0007669"/>
    <property type="project" value="InterPro"/>
</dbReference>
<dbReference type="OrthoDB" id="66546at2759"/>
<evidence type="ECO:0000256" key="6">
    <source>
        <dbReference type="SAM" id="MobiDB-lite"/>
    </source>
</evidence>
<feature type="compositionally biased region" description="Acidic residues" evidence="6">
    <location>
        <begin position="323"/>
        <end position="332"/>
    </location>
</feature>
<dbReference type="Proteomes" id="UP000054538">
    <property type="component" value="Unassembled WGS sequence"/>
</dbReference>
<feature type="region of interest" description="Disordered" evidence="6">
    <location>
        <begin position="298"/>
        <end position="332"/>
    </location>
</feature>
<dbReference type="STRING" id="930991.A0A0D0CS75"/>
<reference evidence="9" key="2">
    <citation type="submission" date="2015-01" db="EMBL/GenBank/DDBJ databases">
        <title>Evolutionary Origins and Diversification of the Mycorrhizal Mutualists.</title>
        <authorList>
            <consortium name="DOE Joint Genome Institute"/>
            <consortium name="Mycorrhizal Genomics Consortium"/>
            <person name="Kohler A."/>
            <person name="Kuo A."/>
            <person name="Nagy L.G."/>
            <person name="Floudas D."/>
            <person name="Copeland A."/>
            <person name="Barry K.W."/>
            <person name="Cichocki N."/>
            <person name="Veneault-Fourrey C."/>
            <person name="LaButti K."/>
            <person name="Lindquist E.A."/>
            <person name="Lipzen A."/>
            <person name="Lundell T."/>
            <person name="Morin E."/>
            <person name="Murat C."/>
            <person name="Riley R."/>
            <person name="Ohm R."/>
            <person name="Sun H."/>
            <person name="Tunlid A."/>
            <person name="Henrissat B."/>
            <person name="Grigoriev I.V."/>
            <person name="Hibbett D.S."/>
            <person name="Martin F."/>
        </authorList>
    </citation>
    <scope>NUCLEOTIDE SEQUENCE [LARGE SCALE GENOMIC DNA]</scope>
    <source>
        <strain evidence="9">Ve08.2h10</strain>
    </source>
</reference>
<dbReference type="PANTHER" id="PTHR19302">
    <property type="entry name" value="GAMMA TUBULIN COMPLEX PROTEIN"/>
    <property type="match status" value="1"/>
</dbReference>
<proteinExistence type="inferred from homology"/>
<dbReference type="HOGENOM" id="CLU_036423_0_0_1"/>
<dbReference type="Gene3D" id="1.20.120.1900">
    <property type="entry name" value="Gamma-tubulin complex, C-terminal domain"/>
    <property type="match status" value="1"/>
</dbReference>
<dbReference type="GO" id="GO:0005816">
    <property type="term" value="C:spindle pole body"/>
    <property type="evidence" value="ECO:0007669"/>
    <property type="project" value="UniProtKB-ARBA"/>
</dbReference>
<evidence type="ECO:0000256" key="3">
    <source>
        <dbReference type="ARBA" id="ARBA00022701"/>
    </source>
</evidence>
<dbReference type="PANTHER" id="PTHR19302:SF33">
    <property type="entry name" value="GAMMA-TUBULIN COMPLEX COMPONENT 5"/>
    <property type="match status" value="1"/>
</dbReference>
<organism evidence="8 9">
    <name type="scientific">Paxillus rubicundulus Ve08.2h10</name>
    <dbReference type="NCBI Taxonomy" id="930991"/>
    <lineage>
        <taxon>Eukaryota</taxon>
        <taxon>Fungi</taxon>
        <taxon>Dikarya</taxon>
        <taxon>Basidiomycota</taxon>
        <taxon>Agaricomycotina</taxon>
        <taxon>Agaricomycetes</taxon>
        <taxon>Agaricomycetidae</taxon>
        <taxon>Boletales</taxon>
        <taxon>Paxilineae</taxon>
        <taxon>Paxillaceae</taxon>
        <taxon>Paxillus</taxon>
    </lineage>
</organism>
<dbReference type="InParanoid" id="A0A0D0CS75"/>
<dbReference type="EMBL" id="KN829468">
    <property type="protein sequence ID" value="KIK73731.1"/>
    <property type="molecule type" value="Genomic_DNA"/>
</dbReference>
<evidence type="ECO:0000313" key="9">
    <source>
        <dbReference type="Proteomes" id="UP000054538"/>
    </source>
</evidence>
<dbReference type="GO" id="GO:0043015">
    <property type="term" value="F:gamma-tubulin binding"/>
    <property type="evidence" value="ECO:0007669"/>
    <property type="project" value="InterPro"/>
</dbReference>
<keyword evidence="3 5" id="KW-0493">Microtubule</keyword>